<dbReference type="AlphaFoldDB" id="A0A0J1AT77"/>
<accession>A0A0J1AT77</accession>
<dbReference type="Proteomes" id="UP000053611">
    <property type="component" value="Unassembled WGS sequence"/>
</dbReference>
<evidence type="ECO:0000313" key="2">
    <source>
        <dbReference type="Proteomes" id="UP000053611"/>
    </source>
</evidence>
<proteinExistence type="predicted"/>
<protein>
    <submittedName>
        <fullName evidence="1">Uncharacterized protein</fullName>
    </submittedName>
</protein>
<name>A0A0J1AT77_9TREE</name>
<organism evidence="1 2">
    <name type="scientific">Cutaneotrichosporon oleaginosum</name>
    <dbReference type="NCBI Taxonomy" id="879819"/>
    <lineage>
        <taxon>Eukaryota</taxon>
        <taxon>Fungi</taxon>
        <taxon>Dikarya</taxon>
        <taxon>Basidiomycota</taxon>
        <taxon>Agaricomycotina</taxon>
        <taxon>Tremellomycetes</taxon>
        <taxon>Trichosporonales</taxon>
        <taxon>Trichosporonaceae</taxon>
        <taxon>Cutaneotrichosporon</taxon>
    </lineage>
</organism>
<keyword evidence="2" id="KW-1185">Reference proteome</keyword>
<reference evidence="1 2" key="1">
    <citation type="submission" date="2015-03" db="EMBL/GenBank/DDBJ databases">
        <title>Genomics and transcriptomics of the oil-accumulating basidiomycete yeast T. oleaginosus allow insights into substrate utilization and the diverse evolutionary trajectories of mating systems in fungi.</title>
        <authorList>
            <consortium name="DOE Joint Genome Institute"/>
            <person name="Kourist R."/>
            <person name="Kracht O."/>
            <person name="Bracharz F."/>
            <person name="Lipzen A."/>
            <person name="Nolan M."/>
            <person name="Ohm R."/>
            <person name="Grigoriev I."/>
            <person name="Sun S."/>
            <person name="Heitman J."/>
            <person name="Bruck T."/>
            <person name="Nowrousian M."/>
        </authorList>
    </citation>
    <scope>NUCLEOTIDE SEQUENCE [LARGE SCALE GENOMIC DNA]</scope>
    <source>
        <strain evidence="1 2">IBC0246</strain>
    </source>
</reference>
<dbReference type="EMBL" id="KQ087300">
    <property type="protein sequence ID" value="KLT38514.1"/>
    <property type="molecule type" value="Genomic_DNA"/>
</dbReference>
<gene>
    <name evidence="1" type="ORF">CC85DRAFT_27874</name>
</gene>
<evidence type="ECO:0000313" key="1">
    <source>
        <dbReference type="EMBL" id="KLT38514.1"/>
    </source>
</evidence>
<sequence>MTSAARRRLRFGRRRHKGFRKGRGGTRRRFRMSGSAVGLCKMAVLTQVAGQKSSEPRSRVRDRAQRAAKVWLSVEEPGQLAQLKGSPLALLSQKCQSERPTARESGLNQDAASAKTLCTWGETEPGICDMFRPMHARNDVALGHCSSSESGIRVGQLKRQLHAPLYLMRIAHFIDARLPCH</sequence>
<dbReference type="GeneID" id="28982133"/>
<dbReference type="RefSeq" id="XP_018275005.1">
    <property type="nucleotide sequence ID" value="XM_018421530.1"/>
</dbReference>